<dbReference type="EMBL" id="AKKV01000039">
    <property type="protein sequence ID" value="EIT84138.1"/>
    <property type="molecule type" value="Genomic_DNA"/>
</dbReference>
<dbReference type="CDD" id="cd20691">
    <property type="entry name" value="CdiI_EC536-like"/>
    <property type="match status" value="1"/>
</dbReference>
<dbReference type="RefSeq" id="WP_007203446.1">
    <property type="nucleotide sequence ID" value="NZ_AKKV01000039.1"/>
</dbReference>
<protein>
    <submittedName>
        <fullName evidence="1">Uncharacterized protein</fullName>
    </submittedName>
</protein>
<dbReference type="PATRIC" id="fig|1196324.3.peg.3449"/>
<reference evidence="1 2" key="1">
    <citation type="journal article" date="2012" name="J. Bacteriol.">
        <title>Genome of Bacillus macauensis ZFHKF-1, a Long-Chain-Forming Bacterium.</title>
        <authorList>
            <person name="Cai L."/>
            <person name="Zhang T."/>
        </authorList>
    </citation>
    <scope>NUCLEOTIDE SEQUENCE [LARGE SCALE GENOMIC DNA]</scope>
    <source>
        <strain evidence="1 2">ZFHKF-1</strain>
    </source>
</reference>
<organism evidence="1 2">
    <name type="scientific">Fictibacillus macauensis ZFHKF-1</name>
    <dbReference type="NCBI Taxonomy" id="1196324"/>
    <lineage>
        <taxon>Bacteria</taxon>
        <taxon>Bacillati</taxon>
        <taxon>Bacillota</taxon>
        <taxon>Bacilli</taxon>
        <taxon>Bacillales</taxon>
        <taxon>Fictibacillaceae</taxon>
        <taxon>Fictibacillus</taxon>
    </lineage>
</organism>
<sequence length="133" mass="15818">MKIRDIYQLPQRKAPKDYALDEWYNTLINKDSTELDIIDLCRMIKQNIFIEIAIDKAIECLKRNPLEGDVYDGQLLEILFSVDMEKIIEQKEVLKELLMDVKENIEMDNFISDEDFNEYKNLVEKFSTKINGY</sequence>
<dbReference type="OrthoDB" id="1821096at2"/>
<proteinExistence type="predicted"/>
<name>I8UBH6_9BACL</name>
<keyword evidence="2" id="KW-1185">Reference proteome</keyword>
<gene>
    <name evidence="1" type="ORF">A374_16874</name>
</gene>
<dbReference type="Pfam" id="PF18616">
    <property type="entry name" value="CdiI_3"/>
    <property type="match status" value="1"/>
</dbReference>
<evidence type="ECO:0000313" key="2">
    <source>
        <dbReference type="Proteomes" id="UP000004080"/>
    </source>
</evidence>
<dbReference type="InterPro" id="IPR040547">
    <property type="entry name" value="CdiI"/>
</dbReference>
<dbReference type="AlphaFoldDB" id="I8UBH6"/>
<comment type="caution">
    <text evidence="1">The sequence shown here is derived from an EMBL/GenBank/DDBJ whole genome shotgun (WGS) entry which is preliminary data.</text>
</comment>
<accession>I8UBH6</accession>
<evidence type="ECO:0000313" key="1">
    <source>
        <dbReference type="EMBL" id="EIT84138.1"/>
    </source>
</evidence>
<dbReference type="Proteomes" id="UP000004080">
    <property type="component" value="Unassembled WGS sequence"/>
</dbReference>